<keyword evidence="1" id="KW-0472">Membrane</keyword>
<name>A0A3N5BPM3_9THEO</name>
<keyword evidence="1" id="KW-0812">Transmembrane</keyword>
<evidence type="ECO:0000256" key="1">
    <source>
        <dbReference type="SAM" id="Phobius"/>
    </source>
</evidence>
<dbReference type="EMBL" id="RKRE01000001">
    <property type="protein sequence ID" value="RPF49572.1"/>
    <property type="molecule type" value="Genomic_DNA"/>
</dbReference>
<keyword evidence="3" id="KW-1185">Reference proteome</keyword>
<keyword evidence="1" id="KW-1133">Transmembrane helix</keyword>
<reference evidence="2 3" key="1">
    <citation type="submission" date="2018-11" db="EMBL/GenBank/DDBJ databases">
        <title>Genomic Encyclopedia of Type Strains, Phase IV (KMG-IV): sequencing the most valuable type-strain genomes for metagenomic binning, comparative biology and taxonomic classification.</title>
        <authorList>
            <person name="Goeker M."/>
        </authorList>
    </citation>
    <scope>NUCLEOTIDE SEQUENCE [LARGE SCALE GENOMIC DNA]</scope>
    <source>
        <strain evidence="2 3">DSM 102936</strain>
    </source>
</reference>
<organism evidence="2 3">
    <name type="scientific">Thermodesulfitimonas autotrophica</name>
    <dbReference type="NCBI Taxonomy" id="1894989"/>
    <lineage>
        <taxon>Bacteria</taxon>
        <taxon>Bacillati</taxon>
        <taxon>Bacillota</taxon>
        <taxon>Clostridia</taxon>
        <taxon>Thermoanaerobacterales</taxon>
        <taxon>Thermoanaerobacteraceae</taxon>
        <taxon>Thermodesulfitimonas</taxon>
    </lineage>
</organism>
<dbReference type="AlphaFoldDB" id="A0A3N5BPM3"/>
<dbReference type="OrthoDB" id="1727955at2"/>
<comment type="caution">
    <text evidence="2">The sequence shown here is derived from an EMBL/GenBank/DDBJ whole genome shotgun (WGS) entry which is preliminary data.</text>
</comment>
<sequence length="113" mass="12368">MLLLNWLCQVEKDPWGEFWLGASSLAFVAAVLLAFPGAAAALVWDQIQGTGNTLCFVLKAAFWLGVGAAGAWATAVSGVFWAELVAERHGKKRKGITLKEILTKKLDFERWCD</sequence>
<evidence type="ECO:0000313" key="2">
    <source>
        <dbReference type="EMBL" id="RPF49572.1"/>
    </source>
</evidence>
<proteinExistence type="predicted"/>
<feature type="transmembrane region" description="Helical" evidence="1">
    <location>
        <begin position="56"/>
        <end position="82"/>
    </location>
</feature>
<accession>A0A3N5BPM3</accession>
<gene>
    <name evidence="2" type="ORF">EDD75_0389</name>
</gene>
<evidence type="ECO:0000313" key="3">
    <source>
        <dbReference type="Proteomes" id="UP000282654"/>
    </source>
</evidence>
<dbReference type="Proteomes" id="UP000282654">
    <property type="component" value="Unassembled WGS sequence"/>
</dbReference>
<feature type="transmembrane region" description="Helical" evidence="1">
    <location>
        <begin position="20"/>
        <end position="44"/>
    </location>
</feature>
<dbReference type="RefSeq" id="WP_123927232.1">
    <property type="nucleotide sequence ID" value="NZ_RKRE01000001.1"/>
</dbReference>
<protein>
    <submittedName>
        <fullName evidence="2">Uncharacterized protein</fullName>
    </submittedName>
</protein>